<sequence>MVHVSSFFIGSAVSGASFLAVHRQLSFRSQQTDWPLVESWFRNRLQNAATQTSSVREEKVGVSNRWNEALDTIRTKLGK</sequence>
<dbReference type="AlphaFoldDB" id="A0AAD2GB81"/>
<accession>A0AAD2GB81</accession>
<reference evidence="1" key="1">
    <citation type="submission" date="2023-08" db="EMBL/GenBank/DDBJ databases">
        <authorList>
            <person name="Audoor S."/>
            <person name="Bilcke G."/>
        </authorList>
    </citation>
    <scope>NUCLEOTIDE SEQUENCE</scope>
</reference>
<evidence type="ECO:0000313" key="1">
    <source>
        <dbReference type="EMBL" id="CAJ1968300.1"/>
    </source>
</evidence>
<dbReference type="Proteomes" id="UP001295423">
    <property type="component" value="Unassembled WGS sequence"/>
</dbReference>
<organism evidence="1 2">
    <name type="scientific">Cylindrotheca closterium</name>
    <dbReference type="NCBI Taxonomy" id="2856"/>
    <lineage>
        <taxon>Eukaryota</taxon>
        <taxon>Sar</taxon>
        <taxon>Stramenopiles</taxon>
        <taxon>Ochrophyta</taxon>
        <taxon>Bacillariophyta</taxon>
        <taxon>Bacillariophyceae</taxon>
        <taxon>Bacillariophycidae</taxon>
        <taxon>Bacillariales</taxon>
        <taxon>Bacillariaceae</taxon>
        <taxon>Cylindrotheca</taxon>
    </lineage>
</organism>
<gene>
    <name evidence="1" type="ORF">CYCCA115_LOCUS23174</name>
</gene>
<proteinExistence type="predicted"/>
<protein>
    <submittedName>
        <fullName evidence="1">Uncharacterized protein</fullName>
    </submittedName>
</protein>
<name>A0AAD2GB81_9STRA</name>
<keyword evidence="2" id="KW-1185">Reference proteome</keyword>
<evidence type="ECO:0000313" key="2">
    <source>
        <dbReference type="Proteomes" id="UP001295423"/>
    </source>
</evidence>
<dbReference type="EMBL" id="CAKOGP040002378">
    <property type="protein sequence ID" value="CAJ1968300.1"/>
    <property type="molecule type" value="Genomic_DNA"/>
</dbReference>
<comment type="caution">
    <text evidence="1">The sequence shown here is derived from an EMBL/GenBank/DDBJ whole genome shotgun (WGS) entry which is preliminary data.</text>
</comment>